<feature type="domain" description="SGNH hydrolase-type esterase" evidence="2">
    <location>
        <begin position="66"/>
        <end position="253"/>
    </location>
</feature>
<dbReference type="AlphaFoldDB" id="A0A1M5ZMM2"/>
<dbReference type="PROSITE" id="PS51257">
    <property type="entry name" value="PROKAR_LIPOPROTEIN"/>
    <property type="match status" value="1"/>
</dbReference>
<name>A0A1M5ZMM2_9FIRM</name>
<dbReference type="GO" id="GO:0004622">
    <property type="term" value="F:phosphatidylcholine lysophospholipase activity"/>
    <property type="evidence" value="ECO:0007669"/>
    <property type="project" value="TreeGrafter"/>
</dbReference>
<dbReference type="EMBL" id="FQXJ01000013">
    <property type="protein sequence ID" value="SHI25434.1"/>
    <property type="molecule type" value="Genomic_DNA"/>
</dbReference>
<dbReference type="PANTHER" id="PTHR30383">
    <property type="entry name" value="THIOESTERASE 1/PROTEASE 1/LYSOPHOSPHOLIPASE L1"/>
    <property type="match status" value="1"/>
</dbReference>
<feature type="region of interest" description="Disordered" evidence="1">
    <location>
        <begin position="37"/>
        <end position="58"/>
    </location>
</feature>
<dbReference type="PANTHER" id="PTHR30383:SF27">
    <property type="entry name" value="SPORE GERMINATION LIPASE LIPC"/>
    <property type="match status" value="1"/>
</dbReference>
<dbReference type="Gene3D" id="3.40.50.1110">
    <property type="entry name" value="SGNH hydrolase"/>
    <property type="match status" value="1"/>
</dbReference>
<dbReference type="Proteomes" id="UP000183954">
    <property type="component" value="Unassembled WGS sequence"/>
</dbReference>
<reference evidence="4" key="1">
    <citation type="submission" date="2016-11" db="EMBL/GenBank/DDBJ databases">
        <authorList>
            <person name="Varghese N."/>
            <person name="Submissions S."/>
        </authorList>
    </citation>
    <scope>NUCLEOTIDE SEQUENCE [LARGE SCALE GENOMIC DNA]</scope>
    <source>
        <strain evidence="4">DSM 15449</strain>
    </source>
</reference>
<dbReference type="RefSeq" id="WP_084110348.1">
    <property type="nucleotide sequence ID" value="NZ_FQXJ01000013.1"/>
</dbReference>
<dbReference type="Pfam" id="PF13472">
    <property type="entry name" value="Lipase_GDSL_2"/>
    <property type="match status" value="1"/>
</dbReference>
<organism evidence="3 4">
    <name type="scientific">Desulfosporosinus lacus DSM 15449</name>
    <dbReference type="NCBI Taxonomy" id="1121420"/>
    <lineage>
        <taxon>Bacteria</taxon>
        <taxon>Bacillati</taxon>
        <taxon>Bacillota</taxon>
        <taxon>Clostridia</taxon>
        <taxon>Eubacteriales</taxon>
        <taxon>Desulfitobacteriaceae</taxon>
        <taxon>Desulfosporosinus</taxon>
    </lineage>
</organism>
<evidence type="ECO:0000313" key="3">
    <source>
        <dbReference type="EMBL" id="SHI25434.1"/>
    </source>
</evidence>
<dbReference type="InterPro" id="IPR036514">
    <property type="entry name" value="SGNH_hydro_sf"/>
</dbReference>
<dbReference type="STRING" id="1121420.SAMN02746098_03421"/>
<proteinExistence type="predicted"/>
<gene>
    <name evidence="3" type="ORF">SAMN02746098_03421</name>
</gene>
<dbReference type="OrthoDB" id="252349at2"/>
<evidence type="ECO:0000259" key="2">
    <source>
        <dbReference type="Pfam" id="PF13472"/>
    </source>
</evidence>
<dbReference type="SUPFAM" id="SSF52266">
    <property type="entry name" value="SGNH hydrolase"/>
    <property type="match status" value="1"/>
</dbReference>
<accession>A0A1M5ZMM2</accession>
<evidence type="ECO:0000313" key="4">
    <source>
        <dbReference type="Proteomes" id="UP000183954"/>
    </source>
</evidence>
<protein>
    <submittedName>
        <fullName evidence="3">Lysophospholipase L1</fullName>
    </submittedName>
</protein>
<sequence>MFKKSMWYSILVIACAGFIVLASGFYQAIIVTTMVSPQPSSEAPRTQTPEGSTLSSKNPNSVQLLILGDSVAKGTGDENSKGFSGYLPEYFKNNTSKEIIVDNAGIDGLESIGLLEQLQSQRLDKLIADSDIILVSIGGNDIRSILSLNTLAKEDEFKVRLDNYQSSLKLTFKELRNTNPNSIIIFLGLYNPYEKATSLEDARLLTTWNYNTQQLVDEDGKAIFIPTHDLLKFNVGKYIAQDGLHPNSAGYQALSNRISKAVETILTGL</sequence>
<dbReference type="InterPro" id="IPR051532">
    <property type="entry name" value="Ester_Hydrolysis_Enzymes"/>
</dbReference>
<keyword evidence="4" id="KW-1185">Reference proteome</keyword>
<evidence type="ECO:0000256" key="1">
    <source>
        <dbReference type="SAM" id="MobiDB-lite"/>
    </source>
</evidence>
<dbReference type="InterPro" id="IPR013830">
    <property type="entry name" value="SGNH_hydro"/>
</dbReference>